<gene>
    <name evidence="1" type="ORF">WN944_014168</name>
</gene>
<accession>A0AAP0QKJ2</accession>
<organism evidence="1 2">
    <name type="scientific">Citrus x changshan-huyou</name>
    <dbReference type="NCBI Taxonomy" id="2935761"/>
    <lineage>
        <taxon>Eukaryota</taxon>
        <taxon>Viridiplantae</taxon>
        <taxon>Streptophyta</taxon>
        <taxon>Embryophyta</taxon>
        <taxon>Tracheophyta</taxon>
        <taxon>Spermatophyta</taxon>
        <taxon>Magnoliopsida</taxon>
        <taxon>eudicotyledons</taxon>
        <taxon>Gunneridae</taxon>
        <taxon>Pentapetalae</taxon>
        <taxon>rosids</taxon>
        <taxon>malvids</taxon>
        <taxon>Sapindales</taxon>
        <taxon>Rutaceae</taxon>
        <taxon>Aurantioideae</taxon>
        <taxon>Citrus</taxon>
    </lineage>
</organism>
<reference evidence="1 2" key="1">
    <citation type="submission" date="2024-05" db="EMBL/GenBank/DDBJ databases">
        <title>Haplotype-resolved chromosome-level genome assembly of Huyou (Citrus changshanensis).</title>
        <authorList>
            <person name="Miao C."/>
            <person name="Chen W."/>
            <person name="Wu Y."/>
            <person name="Wang L."/>
            <person name="Zhao S."/>
            <person name="Grierson D."/>
            <person name="Xu C."/>
            <person name="Chen K."/>
        </authorList>
    </citation>
    <scope>NUCLEOTIDE SEQUENCE [LARGE SCALE GENOMIC DNA]</scope>
    <source>
        <strain evidence="1">01-14</strain>
        <tissue evidence="1">Leaf</tissue>
    </source>
</reference>
<dbReference type="Proteomes" id="UP001428341">
    <property type="component" value="Unassembled WGS sequence"/>
</dbReference>
<proteinExistence type="predicted"/>
<sequence length="148" mass="17052">MINGDDPRGYKPENFTVPPEWVPLTTNVAVRIHEAKNQGKRDSSDELGTSTKDICSGFNWRILDLLWSEVFQEKVVGFEIPRDEQNGSFSADKVARTLRLMITEDEGRIYRDRSREMGKIVADKDLHQRHFDTSIQQLENFKSNVPKA</sequence>
<evidence type="ECO:0000313" key="2">
    <source>
        <dbReference type="Proteomes" id="UP001428341"/>
    </source>
</evidence>
<comment type="caution">
    <text evidence="1">The sequence shown here is derived from an EMBL/GenBank/DDBJ whole genome shotgun (WGS) entry which is preliminary data.</text>
</comment>
<keyword evidence="2" id="KW-1185">Reference proteome</keyword>
<dbReference type="SMR" id="A0AAP0QKJ2"/>
<dbReference type="AlphaFoldDB" id="A0AAP0QKJ2"/>
<dbReference type="EMBL" id="JBCGBO010000005">
    <property type="protein sequence ID" value="KAK9198981.1"/>
    <property type="molecule type" value="Genomic_DNA"/>
</dbReference>
<evidence type="ECO:0000313" key="1">
    <source>
        <dbReference type="EMBL" id="KAK9198981.1"/>
    </source>
</evidence>
<protein>
    <submittedName>
        <fullName evidence="1">Uncharacterized protein</fullName>
    </submittedName>
</protein>
<name>A0AAP0QKJ2_9ROSI</name>